<name>A0A8H7A9P8_9EURO</name>
<sequence length="966" mass="110163">MRLLKVNLDGSFSLTSIVSNKIPRYAILSHTWEADDQEVTFRDLVDGLGESKAGYRKIRFCGQQANLDGIQYFWIDSCCIDKSSSAELAEAINSMFRWYQNAVKCYVYLSDVPTADFDPSAFRQSRWFTRGWTLQELLAPRSVEFFSREGRQLGDKQSLELQIHQITRIPAQALQQVGRLSQFSVEERMSWTSKRETTIEEDQAYCLLGIFDVYLPLIYGEGREHAFRRLRKEISTGHARDAHSGTDASAAEKYDTCLSNLVATDQTQFLSQTLSRSRHACAWILKNQKYIYWHKSEKSSLLWIIAKAGCGKTTMAAHICQMISLHQTPEAVDFQNDKPKFAVLYFFFQKSNHKAVTTAPAALRTLIRQLVRQVPAVLPILLKRHDFLSAKGDFEWSWENLSSVFGEMLEQTSLMSGVYIIFDALDECEADSRMLILDWMKGLVDVDENASPTTFRSSRTILKILVTSRPDSDMIDHLSGSLILEITDAETKNDIRALIHSRMEDFASQRHLKPDVTRSIIQFLESNAHGMFLWVVLIMKDLERRDERLSDEAIALKLSSTPLTLIDTYEAILHNAPPTRKQDMWRIIRWLLFGSRSLTLAELETGLCLETGISSWHDFAGDLKFLCGSLTRMGGPLEEVNFVHQTARDFFETYSRNSSAADVNGLNLDFQAANEHLAAICVQYLLREETFLGLNQVSLRVRSHPAYVEIMQEFLGQRVFLRYAIQSWAFHARSLCTPSSAISTLIRRLLSSPTRRDNIMTITYFVDKNMGWNIPFGQTPLHLAAYFNIPWLSQMYISENRSSVHATTNMLDTPLIWASEMGSTECVKRLLAAGADPNAFEIDGWSALHWAARNGHPDVATLLLAYGASLDHRDGRGHTPLHWAVDREYWDVAAVLVCWSDNCRLGRIGSTSQLQELREKIASMHTQNTRQLSDRRDCIPVLQRAVTPKSSYIELMKSVWPRKQSR</sequence>
<reference evidence="4" key="1">
    <citation type="submission" date="2020-02" db="EMBL/GenBank/DDBJ databases">
        <authorList>
            <person name="Palmer J.M."/>
        </authorList>
    </citation>
    <scope>NUCLEOTIDE SEQUENCE</scope>
    <source>
        <strain evidence="4">EPUS1.4</strain>
        <tissue evidence="4">Thallus</tissue>
    </source>
</reference>
<dbReference type="Pfam" id="PF24883">
    <property type="entry name" value="NPHP3_N"/>
    <property type="match status" value="1"/>
</dbReference>
<evidence type="ECO:0000256" key="1">
    <source>
        <dbReference type="ARBA" id="ARBA00022737"/>
    </source>
</evidence>
<dbReference type="InterPro" id="IPR010730">
    <property type="entry name" value="HET"/>
</dbReference>
<feature type="repeat" description="ANK" evidence="2">
    <location>
        <begin position="843"/>
        <end position="875"/>
    </location>
</feature>
<dbReference type="InterPro" id="IPR036770">
    <property type="entry name" value="Ankyrin_rpt-contain_sf"/>
</dbReference>
<dbReference type="InterPro" id="IPR007111">
    <property type="entry name" value="NACHT_NTPase"/>
</dbReference>
<dbReference type="SUPFAM" id="SSF52540">
    <property type="entry name" value="P-loop containing nucleoside triphosphate hydrolases"/>
    <property type="match status" value="1"/>
</dbReference>
<keyword evidence="5" id="KW-1185">Reference proteome</keyword>
<evidence type="ECO:0000259" key="3">
    <source>
        <dbReference type="PROSITE" id="PS50837"/>
    </source>
</evidence>
<dbReference type="InterPro" id="IPR056884">
    <property type="entry name" value="NPHP3-like_N"/>
</dbReference>
<dbReference type="PROSITE" id="PS50297">
    <property type="entry name" value="ANK_REP_REGION"/>
    <property type="match status" value="1"/>
</dbReference>
<comment type="caution">
    <text evidence="4">The sequence shown here is derived from an EMBL/GenBank/DDBJ whole genome shotgun (WGS) entry which is preliminary data.</text>
</comment>
<dbReference type="InterPro" id="IPR002110">
    <property type="entry name" value="Ankyrin_rpt"/>
</dbReference>
<dbReference type="PROSITE" id="PS50088">
    <property type="entry name" value="ANK_REPEAT"/>
    <property type="match status" value="2"/>
</dbReference>
<dbReference type="AlphaFoldDB" id="A0A8H7A9P8"/>
<dbReference type="SUPFAM" id="SSF48403">
    <property type="entry name" value="Ankyrin repeat"/>
    <property type="match status" value="1"/>
</dbReference>
<organism evidence="4 5">
    <name type="scientific">Endocarpon pusillum</name>
    <dbReference type="NCBI Taxonomy" id="364733"/>
    <lineage>
        <taxon>Eukaryota</taxon>
        <taxon>Fungi</taxon>
        <taxon>Dikarya</taxon>
        <taxon>Ascomycota</taxon>
        <taxon>Pezizomycotina</taxon>
        <taxon>Eurotiomycetes</taxon>
        <taxon>Chaetothyriomycetidae</taxon>
        <taxon>Verrucariales</taxon>
        <taxon>Verrucariaceae</taxon>
        <taxon>Endocarpon</taxon>
    </lineage>
</organism>
<dbReference type="Gene3D" id="1.25.40.20">
    <property type="entry name" value="Ankyrin repeat-containing domain"/>
    <property type="match status" value="1"/>
</dbReference>
<evidence type="ECO:0000313" key="5">
    <source>
        <dbReference type="Proteomes" id="UP000606974"/>
    </source>
</evidence>
<gene>
    <name evidence="4" type="ORF">GJ744_003401</name>
</gene>
<dbReference type="Pfam" id="PF13637">
    <property type="entry name" value="Ank_4"/>
    <property type="match status" value="1"/>
</dbReference>
<dbReference type="Proteomes" id="UP000606974">
    <property type="component" value="Unassembled WGS sequence"/>
</dbReference>
<accession>A0A8H7A9P8</accession>
<dbReference type="InterPro" id="IPR027417">
    <property type="entry name" value="P-loop_NTPase"/>
</dbReference>
<keyword evidence="2" id="KW-0040">ANK repeat</keyword>
<feature type="domain" description="NACHT" evidence="3">
    <location>
        <begin position="300"/>
        <end position="472"/>
    </location>
</feature>
<dbReference type="PANTHER" id="PTHR10622">
    <property type="entry name" value="HET DOMAIN-CONTAINING PROTEIN"/>
    <property type="match status" value="1"/>
</dbReference>
<keyword evidence="1" id="KW-0677">Repeat</keyword>
<dbReference type="EMBL" id="JAACFV010000167">
    <property type="protein sequence ID" value="KAF7503672.1"/>
    <property type="molecule type" value="Genomic_DNA"/>
</dbReference>
<dbReference type="Gene3D" id="3.40.50.300">
    <property type="entry name" value="P-loop containing nucleotide triphosphate hydrolases"/>
    <property type="match status" value="1"/>
</dbReference>
<dbReference type="OrthoDB" id="163438at2759"/>
<proteinExistence type="predicted"/>
<feature type="repeat" description="ANK" evidence="2">
    <location>
        <begin position="810"/>
        <end position="842"/>
    </location>
</feature>
<evidence type="ECO:0000313" key="4">
    <source>
        <dbReference type="EMBL" id="KAF7503672.1"/>
    </source>
</evidence>
<dbReference type="PANTHER" id="PTHR10622:SF13">
    <property type="entry name" value="NACHT DOMAIN-CONTAINING PROTEIN"/>
    <property type="match status" value="1"/>
</dbReference>
<evidence type="ECO:0000256" key="2">
    <source>
        <dbReference type="PROSITE-ProRule" id="PRU00023"/>
    </source>
</evidence>
<dbReference type="PROSITE" id="PS50837">
    <property type="entry name" value="NACHT"/>
    <property type="match status" value="1"/>
</dbReference>
<protein>
    <recommendedName>
        <fullName evidence="3">NACHT domain-containing protein</fullName>
    </recommendedName>
</protein>
<dbReference type="Pfam" id="PF06985">
    <property type="entry name" value="HET"/>
    <property type="match status" value="1"/>
</dbReference>
<dbReference type="SMART" id="SM00248">
    <property type="entry name" value="ANK"/>
    <property type="match status" value="3"/>
</dbReference>